<keyword evidence="3" id="KW-1185">Reference proteome</keyword>
<feature type="region of interest" description="Disordered" evidence="1">
    <location>
        <begin position="1"/>
        <end position="476"/>
    </location>
</feature>
<feature type="compositionally biased region" description="Polar residues" evidence="1">
    <location>
        <begin position="148"/>
        <end position="163"/>
    </location>
</feature>
<evidence type="ECO:0000256" key="1">
    <source>
        <dbReference type="SAM" id="MobiDB-lite"/>
    </source>
</evidence>
<dbReference type="InterPro" id="IPR018857">
    <property type="entry name" value="TORC1_cplx_su_TCO89"/>
</dbReference>
<accession>A0AAN9U9K9</accession>
<dbReference type="Proteomes" id="UP001320420">
    <property type="component" value="Unassembled WGS sequence"/>
</dbReference>
<dbReference type="EMBL" id="JAKJXP020000127">
    <property type="protein sequence ID" value="KAK7743985.1"/>
    <property type="molecule type" value="Genomic_DNA"/>
</dbReference>
<feature type="compositionally biased region" description="Basic residues" evidence="1">
    <location>
        <begin position="70"/>
        <end position="82"/>
    </location>
</feature>
<name>A0AAN9U9K9_9PEZI</name>
<feature type="compositionally biased region" description="Polar residues" evidence="1">
    <location>
        <begin position="337"/>
        <end position="348"/>
    </location>
</feature>
<evidence type="ECO:0000313" key="3">
    <source>
        <dbReference type="Proteomes" id="UP001320420"/>
    </source>
</evidence>
<dbReference type="GO" id="GO:0000329">
    <property type="term" value="C:fungal-type vacuole membrane"/>
    <property type="evidence" value="ECO:0007669"/>
    <property type="project" value="TreeGrafter"/>
</dbReference>
<evidence type="ECO:0000313" key="2">
    <source>
        <dbReference type="EMBL" id="KAK7743985.1"/>
    </source>
</evidence>
<proteinExistence type="predicted"/>
<feature type="compositionally biased region" description="Low complexity" evidence="1">
    <location>
        <begin position="9"/>
        <end position="44"/>
    </location>
</feature>
<gene>
    <name evidence="2" type="ORF">SLS62_010400</name>
</gene>
<feature type="compositionally biased region" description="Basic and acidic residues" evidence="1">
    <location>
        <begin position="304"/>
        <end position="317"/>
    </location>
</feature>
<feature type="region of interest" description="Disordered" evidence="1">
    <location>
        <begin position="521"/>
        <end position="613"/>
    </location>
</feature>
<dbReference type="PANTHER" id="PTHR22794:SF2">
    <property type="entry name" value="THAP DOMAIN-CONTAINING PROTEIN 11"/>
    <property type="match status" value="1"/>
</dbReference>
<protein>
    <submittedName>
        <fullName evidence="2">Uncharacterized protein</fullName>
    </submittedName>
</protein>
<feature type="compositionally biased region" description="Polar residues" evidence="1">
    <location>
        <begin position="451"/>
        <end position="465"/>
    </location>
</feature>
<dbReference type="GO" id="GO:0031931">
    <property type="term" value="C:TORC1 complex"/>
    <property type="evidence" value="ECO:0007669"/>
    <property type="project" value="InterPro"/>
</dbReference>
<feature type="compositionally biased region" description="Acidic residues" evidence="1">
    <location>
        <begin position="218"/>
        <end position="231"/>
    </location>
</feature>
<feature type="compositionally biased region" description="Polar residues" evidence="1">
    <location>
        <begin position="184"/>
        <end position="196"/>
    </location>
</feature>
<sequence>MANNKDPFTANPDTTTASASASASASATASTTTSAANSSTNLAAQSKRPGLNRHRTDSQLHQRSSSSSKNPRHGHGQAHSHSHSNVLAYAHAAVGGGSNSGRVHARAPSSSKKLNRRLPSPPESSVIAATQPQHQHRRAASEVKLPRQASTGANLKKNSSHTNLGLAGKRNRSHVDIVKRPKASNITNLKRSSSQKDINKLKGAKGQVHFDLGKDKDQDIDDIDIDVDGDGDGNAHEDEWVDASNSASPYLSRRGSVVSSGQASTTREETEDEGNGGDDDDDDDVNQDDTGSPSSRPLTPPKHPVVDRETAQHREYITSRLLQRIPSSGAPPKMSAETASVQPSTISPETRRIPPSLYGTPKNSALVGSGGDELTSRFVNGSGPSAEPGSFCTPTRSPIHPTEAMRRPRSMGNLEQEHRNSISDDEGDSALAPRTRRPIYRAQPAEKSRTQQKLNLQRASSSIEPTQAGGPVGVAGVSPLVGGSSYDNRDPRIGKLLERTGMEYMVVRRYQNPIARSISRLSQKPVIQKHRRIPQQNGTNGTAHSSKPSEAGGSAHYRFGQSLPGDNSKSRPTTPRRTTSVRTNGAGSSFDAQDDRAHDQLSGASYMNGDDDDGVSALLRNLWDKSMMDFSASQD</sequence>
<feature type="compositionally biased region" description="Polar residues" evidence="1">
    <location>
        <begin position="534"/>
        <end position="548"/>
    </location>
</feature>
<dbReference type="AlphaFoldDB" id="A0AAN9U9K9"/>
<comment type="caution">
    <text evidence="2">The sequence shown here is derived from an EMBL/GenBank/DDBJ whole genome shotgun (WGS) entry which is preliminary data.</text>
</comment>
<dbReference type="GO" id="GO:0031929">
    <property type="term" value="P:TOR signaling"/>
    <property type="evidence" value="ECO:0007669"/>
    <property type="project" value="InterPro"/>
</dbReference>
<feature type="compositionally biased region" description="Acidic residues" evidence="1">
    <location>
        <begin position="269"/>
        <end position="287"/>
    </location>
</feature>
<feature type="compositionally biased region" description="Low complexity" evidence="1">
    <location>
        <begin position="570"/>
        <end position="583"/>
    </location>
</feature>
<reference evidence="2 3" key="1">
    <citation type="submission" date="2024-02" db="EMBL/GenBank/DDBJ databases">
        <title>De novo assembly and annotation of 12 fungi associated with fruit tree decline syndrome in Ontario, Canada.</title>
        <authorList>
            <person name="Sulman M."/>
            <person name="Ellouze W."/>
            <person name="Ilyukhin E."/>
        </authorList>
    </citation>
    <scope>NUCLEOTIDE SEQUENCE [LARGE SCALE GENOMIC DNA]</scope>
    <source>
        <strain evidence="2 3">M11/M66-122</strain>
    </source>
</reference>
<organism evidence="2 3">
    <name type="scientific">Diatrype stigma</name>
    <dbReference type="NCBI Taxonomy" id="117547"/>
    <lineage>
        <taxon>Eukaryota</taxon>
        <taxon>Fungi</taxon>
        <taxon>Dikarya</taxon>
        <taxon>Ascomycota</taxon>
        <taxon>Pezizomycotina</taxon>
        <taxon>Sordariomycetes</taxon>
        <taxon>Xylariomycetidae</taxon>
        <taxon>Xylariales</taxon>
        <taxon>Diatrypaceae</taxon>
        <taxon>Diatrype</taxon>
    </lineage>
</organism>
<dbReference type="PANTHER" id="PTHR22794">
    <property type="entry name" value="THAP DOMAIN PROTEIN 11"/>
    <property type="match status" value="1"/>
</dbReference>
<dbReference type="Pfam" id="PF10452">
    <property type="entry name" value="TCO89"/>
    <property type="match status" value="1"/>
</dbReference>